<dbReference type="Proteomes" id="UP000516074">
    <property type="component" value="Segment"/>
</dbReference>
<reference evidence="1 2" key="1">
    <citation type="submission" date="2020-06" db="EMBL/GenBank/DDBJ databases">
        <title>Characterization of Pseudomonas phiPsa374-like phages.</title>
        <authorList>
            <person name="Warring S."/>
            <person name="Malone L.M."/>
            <person name="Easingwood R.A."/>
            <person name="Rigano L."/>
            <person name="Frampton R.A."/>
            <person name="Lopez Acedo E."/>
            <person name="Templeton M.D."/>
            <person name="Kleffmann T."/>
            <person name="Bostina M."/>
            <person name="Fineran P.C."/>
        </authorList>
    </citation>
    <scope>NUCLEOTIDE SEQUENCE [LARGE SCALE GENOMIC DNA]</scope>
</reference>
<organism evidence="1 2">
    <name type="scientific">Pseudomonas phage phiPsa267</name>
    <dbReference type="NCBI Taxonomy" id="1460361"/>
    <lineage>
        <taxon>Viruses</taxon>
        <taxon>Duplodnaviria</taxon>
        <taxon>Heunggongvirae</taxon>
        <taxon>Uroviricota</taxon>
        <taxon>Caudoviricetes</taxon>
        <taxon>Vandenendeviridae</taxon>
        <taxon>Gorskivirinae</taxon>
        <taxon>Otagovirus</taxon>
        <taxon>Otagovirus psa267</taxon>
    </lineage>
</organism>
<evidence type="ECO:0000313" key="1">
    <source>
        <dbReference type="EMBL" id="QNN99993.1"/>
    </source>
</evidence>
<name>A0A7G9V138_9CAUD</name>
<sequence length="70" mass="8025">MITEGQILNFADELEKRVQERDSSYTVRVQSAQGIHGPMFLIHVENATDSQRFVVDSALHTFLREYDVGQ</sequence>
<proteinExistence type="predicted"/>
<protein>
    <submittedName>
        <fullName evidence="1">Uncharacterized protein</fullName>
    </submittedName>
</protein>
<accession>A0A7G9V138</accession>
<gene>
    <name evidence="1" type="ORF">phiPsa267_106</name>
</gene>
<keyword evidence="2" id="KW-1185">Reference proteome</keyword>
<dbReference type="EMBL" id="MT670417">
    <property type="protein sequence ID" value="QNN99993.1"/>
    <property type="molecule type" value="Genomic_DNA"/>
</dbReference>
<evidence type="ECO:0000313" key="2">
    <source>
        <dbReference type="Proteomes" id="UP000516074"/>
    </source>
</evidence>